<dbReference type="STRING" id="4155.A0A022R1Q3"/>
<proteinExistence type="predicted"/>
<dbReference type="GO" id="GO:0009658">
    <property type="term" value="P:chloroplast organization"/>
    <property type="evidence" value="ECO:0000318"/>
    <property type="project" value="GO_Central"/>
</dbReference>
<evidence type="ECO:0000259" key="5">
    <source>
        <dbReference type="Pfam" id="PF25280"/>
    </source>
</evidence>
<dbReference type="GO" id="GO:0045037">
    <property type="term" value="P:protein import into chloroplast stroma"/>
    <property type="evidence" value="ECO:0000318"/>
    <property type="project" value="GO_Central"/>
</dbReference>
<dbReference type="PhylomeDB" id="A0A022R1Q3"/>
<dbReference type="Pfam" id="PF25282">
    <property type="entry name" value="POTRA1_3_Toc75"/>
    <property type="match status" value="2"/>
</dbReference>
<evidence type="ECO:0000256" key="2">
    <source>
        <dbReference type="ARBA" id="ARBA00023136"/>
    </source>
</evidence>
<dbReference type="Proteomes" id="UP000030748">
    <property type="component" value="Unassembled WGS sequence"/>
</dbReference>
<gene>
    <name evidence="7" type="ORF">MIMGU_mgv1a017658mg</name>
</gene>
<dbReference type="InterPro" id="IPR000184">
    <property type="entry name" value="Bac_surfAg_D15"/>
</dbReference>
<dbReference type="GO" id="GO:0009707">
    <property type="term" value="C:chloroplast outer membrane"/>
    <property type="evidence" value="ECO:0000318"/>
    <property type="project" value="GO_Central"/>
</dbReference>
<feature type="domain" description="Bacterial surface antigen (D15)" evidence="4">
    <location>
        <begin position="411"/>
        <end position="728"/>
    </location>
</feature>
<protein>
    <submittedName>
        <fullName evidence="7">Uncharacterized protein</fullName>
    </submittedName>
</protein>
<dbReference type="PANTHER" id="PTHR12815">
    <property type="entry name" value="SORTING AND ASSEMBLY MACHINERY SAMM50 PROTEIN FAMILY MEMBER"/>
    <property type="match status" value="1"/>
</dbReference>
<evidence type="ECO:0000256" key="3">
    <source>
        <dbReference type="ARBA" id="ARBA00024013"/>
    </source>
</evidence>
<dbReference type="Pfam" id="PF25280">
    <property type="entry name" value="POTRA2_Toc75"/>
    <property type="match status" value="1"/>
</dbReference>
<dbReference type="Gene3D" id="3.10.20.310">
    <property type="entry name" value="membrane protein fhac"/>
    <property type="match status" value="1"/>
</dbReference>
<dbReference type="InterPro" id="IPR039910">
    <property type="entry name" value="D15-like"/>
</dbReference>
<dbReference type="Pfam" id="PF01103">
    <property type="entry name" value="Omp85"/>
    <property type="match status" value="1"/>
</dbReference>
<evidence type="ECO:0000259" key="6">
    <source>
        <dbReference type="Pfam" id="PF25282"/>
    </source>
</evidence>
<dbReference type="Gene3D" id="2.40.160.50">
    <property type="entry name" value="membrane protein fhac: a member of the omp85/tpsb transporter family"/>
    <property type="match status" value="1"/>
</dbReference>
<feature type="domain" description="Toc75-like POTRA" evidence="6">
    <location>
        <begin position="291"/>
        <end position="372"/>
    </location>
</feature>
<reference evidence="7 8" key="1">
    <citation type="journal article" date="2013" name="Proc. Natl. Acad. Sci. U.S.A.">
        <title>Fine-scale variation in meiotic recombination in Mimulus inferred from population shotgun sequencing.</title>
        <authorList>
            <person name="Hellsten U."/>
            <person name="Wright K.M."/>
            <person name="Jenkins J."/>
            <person name="Shu S."/>
            <person name="Yuan Y."/>
            <person name="Wessler S.R."/>
            <person name="Schmutz J."/>
            <person name="Willis J.H."/>
            <person name="Rokhsar D.S."/>
        </authorList>
    </citation>
    <scope>NUCLEOTIDE SEQUENCE [LARGE SCALE GENOMIC DNA]</scope>
    <source>
        <strain evidence="8">cv. DUN x IM62</strain>
    </source>
</reference>
<name>A0A022R1Q3_ERYGU</name>
<comment type="subcellular location">
    <subcellularLocation>
        <location evidence="3">Plastid</location>
        <location evidence="3">Chloroplast outer membrane</location>
    </subcellularLocation>
</comment>
<keyword evidence="1" id="KW-0934">Plastid</keyword>
<evidence type="ECO:0000313" key="8">
    <source>
        <dbReference type="Proteomes" id="UP000030748"/>
    </source>
</evidence>
<keyword evidence="8" id="KW-1185">Reference proteome</keyword>
<dbReference type="EMBL" id="KI630716">
    <property type="protein sequence ID" value="EYU34196.1"/>
    <property type="molecule type" value="Genomic_DNA"/>
</dbReference>
<evidence type="ECO:0000259" key="4">
    <source>
        <dbReference type="Pfam" id="PF01103"/>
    </source>
</evidence>
<dbReference type="InterPro" id="IPR057354">
    <property type="entry name" value="POTRA1_3_Toc75"/>
</dbReference>
<organism evidence="7 8">
    <name type="scientific">Erythranthe guttata</name>
    <name type="common">Yellow monkey flower</name>
    <name type="synonym">Mimulus guttatus</name>
    <dbReference type="NCBI Taxonomy" id="4155"/>
    <lineage>
        <taxon>Eukaryota</taxon>
        <taxon>Viridiplantae</taxon>
        <taxon>Streptophyta</taxon>
        <taxon>Embryophyta</taxon>
        <taxon>Tracheophyta</taxon>
        <taxon>Spermatophyta</taxon>
        <taxon>Magnoliopsida</taxon>
        <taxon>eudicotyledons</taxon>
        <taxon>Gunneridae</taxon>
        <taxon>Pentapetalae</taxon>
        <taxon>asterids</taxon>
        <taxon>lamiids</taxon>
        <taxon>Lamiales</taxon>
        <taxon>Phrymaceae</taxon>
        <taxon>Erythranthe</taxon>
    </lineage>
</organism>
<evidence type="ECO:0000313" key="7">
    <source>
        <dbReference type="EMBL" id="EYU34196.1"/>
    </source>
</evidence>
<dbReference type="InterPro" id="IPR057355">
    <property type="entry name" value="POTRA2_Toc75"/>
</dbReference>
<sequence>MAPNKSNSQSPPPFDPLHGVIKFFQGFGSLIFNSHRSGGDGGERNHRKNAPSNIFCPPALALEDKSRPWDSHGLEAGVVVQLKRLSGYKKYKVSSINFLNPRTRAAAAGAEESFSDMVTLQPGGVYTKQTLIQELESLSSSPYFDKIDFDFKTNPDGSVDVNIPFEETVYPSKSRIRCVSIGLIPDEQPVEIDPNMTAKEQVELMRRENEKYKRRINGGRECILPKDVEGEIRGMLMQTTCLRASLLRRVLNKIQKWYHDNGYHGAFVVNHNNLENNHGGDIVVEMVEGDITKLGIVFQDKLGNVCEGNTDIALIKRVLPKEVAVGNVYNRSAFEEALQNLGSLNIFSSMSSGYGSDEKNNGGISAQFALQELQQKWSDVSTEWNIVPGRNSRPTLASLQPGATVSFGYRNIKGLNRSLQGAITLGNLFSPEDDISYNFDYTHPYLDGIDDPRNRTFKAECFNTKKVSPVFTGGPGVSNSPIWVCRDGIKATITEDYSRQSKFSYGLVMEEVKTRDEGGDIAARGNTVSYKGEGIANGPPTTLSGTGVDRMAFLQANLTRDNTRFLNGALVGTRDIFQVDQGLGIGSKFAFFNRHKISTTRFFPLMKVEEGKGKAPPPVLVLHGMYGGCVGDLPNHEAFTIGGPTSVRGYSVGEIGASRNKLELAAELRVPVKGSAYAYAFAEHGNDLGSSVSVEGNPTKSYMRNGHGSSYGAGVKIGNVRAEYAVDHNSNKGAFFVHFGDRF</sequence>
<keyword evidence="1" id="KW-1002">Plastid outer membrane</keyword>
<feature type="domain" description="Toc75-like POTRA" evidence="6">
    <location>
        <begin position="77"/>
        <end position="167"/>
    </location>
</feature>
<evidence type="ECO:0000256" key="1">
    <source>
        <dbReference type="ARBA" id="ARBA00022805"/>
    </source>
</evidence>
<dbReference type="AlphaFoldDB" id="A0A022R1Q3"/>
<dbReference type="PANTHER" id="PTHR12815:SF42">
    <property type="entry name" value="BACTERIAL SURFACE ANTIGEN (D15) DOMAIN-CONTAINING PROTEIN"/>
    <property type="match status" value="1"/>
</dbReference>
<keyword evidence="2" id="KW-0472">Membrane</keyword>
<feature type="domain" description="Toc75-like second POTRA" evidence="5">
    <location>
        <begin position="176"/>
        <end position="290"/>
    </location>
</feature>
<accession>A0A022R1Q3</accession>
<dbReference type="eggNOG" id="ENOG502QTZ3">
    <property type="taxonomic scope" value="Eukaryota"/>
</dbReference>